<comment type="caution">
    <text evidence="14">The sequence shown here is derived from an EMBL/GenBank/DDBJ whole genome shotgun (WGS) entry which is preliminary data.</text>
</comment>
<sequence>MSDSIITAWNAKYYYNFWRPILGIFRVPSIHHIDQAWTSLEAPPDGIGADFTPAFQAYLSGDTAFGTAIFQSLRLFYSRDTILFQFQSNEYNGKIKDSNTGRGRPALTRYYPSLTAAEIENAEKNVSLNSAYFLGTVHVPQNLIWPYFSNDILNNSDEYWVEIDLTDPLFRVHVNRCIIDQLLPKQLARLRVKTRPQFLNDTKRNHINKSTNPHLIAEWRHWIINNDIEISFDCFWRNRTITDDTILDHRIILEAYRKEKYVGSLEKFSNTSCEKATLINKLNPFLKKFIRELISHWYNCDWFDDAFNEFFDDSETDMKIRNEKMVNNIRQILKSKADRKILFVVGAAHLFGNNSINSMLDEYHIKQIDSPSENFPSELCTQEIFEGTTNEIKAILNDTNVESDDNASAA</sequence>
<evidence type="ECO:0000313" key="14">
    <source>
        <dbReference type="EMBL" id="CAF1120763.1"/>
    </source>
</evidence>
<keyword evidence="5" id="KW-0812">Transmembrane</keyword>
<comment type="cofactor">
    <cofactor evidence="1">
        <name>Co(2+)</name>
        <dbReference type="ChEBI" id="CHEBI:48828"/>
    </cofactor>
</comment>
<evidence type="ECO:0000256" key="4">
    <source>
        <dbReference type="ARBA" id="ARBA00022670"/>
    </source>
</evidence>
<evidence type="ECO:0000256" key="6">
    <source>
        <dbReference type="ARBA" id="ARBA00022723"/>
    </source>
</evidence>
<evidence type="ECO:0000256" key="7">
    <source>
        <dbReference type="ARBA" id="ARBA00022729"/>
    </source>
</evidence>
<accession>A0A814QK11</accession>
<dbReference type="SUPFAM" id="SSF48317">
    <property type="entry name" value="Acid phosphatase/Vanadium-dependent haloperoxidase"/>
    <property type="match status" value="1"/>
</dbReference>
<keyword evidence="13" id="KW-1003">Cell membrane</keyword>
<gene>
    <name evidence="14" type="ORF">SEV965_LOCUS16898</name>
</gene>
<evidence type="ECO:0000256" key="1">
    <source>
        <dbReference type="ARBA" id="ARBA00001941"/>
    </source>
</evidence>
<dbReference type="InterPro" id="IPR002816">
    <property type="entry name" value="TraB/PrgY/GumN_fam"/>
</dbReference>
<keyword evidence="10 13" id="KW-0482">Metalloprotease</keyword>
<dbReference type="GO" id="GO:0006508">
    <property type="term" value="P:proteolysis"/>
    <property type="evidence" value="ECO:0007669"/>
    <property type="project" value="UniProtKB-KW"/>
</dbReference>
<dbReference type="GO" id="GO:0004222">
    <property type="term" value="F:metalloendopeptidase activity"/>
    <property type="evidence" value="ECO:0007669"/>
    <property type="project" value="UniProtKB-UniRule"/>
</dbReference>
<evidence type="ECO:0000256" key="10">
    <source>
        <dbReference type="ARBA" id="ARBA00023049"/>
    </source>
</evidence>
<dbReference type="EMBL" id="CAJNOU010000944">
    <property type="protein sequence ID" value="CAF1120763.1"/>
    <property type="molecule type" value="Genomic_DNA"/>
</dbReference>
<dbReference type="PANTHER" id="PTHR31120">
    <property type="entry name" value="METALLOPROTEASE TIKI"/>
    <property type="match status" value="1"/>
</dbReference>
<dbReference type="EC" id="3.4.-.-" evidence="13"/>
<dbReference type="Pfam" id="PF01963">
    <property type="entry name" value="TraB_PrgY_gumN"/>
    <property type="match status" value="1"/>
</dbReference>
<evidence type="ECO:0000256" key="3">
    <source>
        <dbReference type="ARBA" id="ARBA00008261"/>
    </source>
</evidence>
<dbReference type="InterPro" id="IPR040230">
    <property type="entry name" value="TIKI1/2-like"/>
</dbReference>
<comment type="function">
    <text evidence="13">Metalloprotease that acts as a negative regulator of the Wnt signaling pathway.</text>
</comment>
<evidence type="ECO:0000256" key="8">
    <source>
        <dbReference type="ARBA" id="ARBA00022801"/>
    </source>
</evidence>
<dbReference type="Gene3D" id="1.10.606.10">
    <property type="entry name" value="Vanadium-containing Chloroperoxidase, domain 2"/>
    <property type="match status" value="1"/>
</dbReference>
<keyword evidence="4 13" id="KW-0645">Protease</keyword>
<evidence type="ECO:0000256" key="13">
    <source>
        <dbReference type="RuleBase" id="RU369069"/>
    </source>
</evidence>
<proteinExistence type="inferred from homology"/>
<keyword evidence="7 13" id="KW-0732">Signal</keyword>
<dbReference type="AlphaFoldDB" id="A0A814QK11"/>
<reference evidence="14" key="1">
    <citation type="submission" date="2021-02" db="EMBL/GenBank/DDBJ databases">
        <authorList>
            <person name="Nowell W R."/>
        </authorList>
    </citation>
    <scope>NUCLEOTIDE SEQUENCE</scope>
</reference>
<name>A0A814QK11_9BILA</name>
<keyword evidence="6 13" id="KW-0479">Metal-binding</keyword>
<dbReference type="Proteomes" id="UP000663889">
    <property type="component" value="Unassembled WGS sequence"/>
</dbReference>
<dbReference type="GO" id="GO:0046872">
    <property type="term" value="F:metal ion binding"/>
    <property type="evidence" value="ECO:0007669"/>
    <property type="project" value="UniProtKB-UniRule"/>
</dbReference>
<dbReference type="GO" id="GO:0016055">
    <property type="term" value="P:Wnt signaling pathway"/>
    <property type="evidence" value="ECO:0007669"/>
    <property type="project" value="UniProtKB-KW"/>
</dbReference>
<dbReference type="InterPro" id="IPR036938">
    <property type="entry name" value="PAP2/HPO_sf"/>
</dbReference>
<dbReference type="PANTHER" id="PTHR31120:SF6">
    <property type="entry name" value="METALLOPROTEASE TIKI HOMOLOG"/>
    <property type="match status" value="1"/>
</dbReference>
<evidence type="ECO:0000256" key="12">
    <source>
        <dbReference type="ARBA" id="ARBA00023180"/>
    </source>
</evidence>
<keyword evidence="13" id="KW-0879">Wnt signaling pathway</keyword>
<evidence type="ECO:0000256" key="2">
    <source>
        <dbReference type="ARBA" id="ARBA00004479"/>
    </source>
</evidence>
<dbReference type="InterPro" id="IPR016119">
    <property type="entry name" value="Br/Cl_peroxidase_C"/>
</dbReference>
<evidence type="ECO:0000313" key="15">
    <source>
        <dbReference type="Proteomes" id="UP000663889"/>
    </source>
</evidence>
<comment type="similarity">
    <text evidence="3 13">Belongs to the TIKI family.</text>
</comment>
<protein>
    <recommendedName>
        <fullName evidence="13">Metalloprotease TIKI homolog</fullName>
        <ecNumber evidence="13">3.4.-.-</ecNumber>
    </recommendedName>
</protein>
<comment type="cofactor">
    <cofactor evidence="13">
        <name>Mn(2+)</name>
        <dbReference type="ChEBI" id="CHEBI:29035"/>
    </cofactor>
    <cofactor evidence="13">
        <name>Co(2+)</name>
        <dbReference type="ChEBI" id="CHEBI:48828"/>
    </cofactor>
    <text evidence="13">Divalent metal cations. Mn(2+) or Co(2+).</text>
</comment>
<dbReference type="GO" id="GO:0030178">
    <property type="term" value="P:negative regulation of Wnt signaling pathway"/>
    <property type="evidence" value="ECO:0007669"/>
    <property type="project" value="UniProtKB-UniRule"/>
</dbReference>
<dbReference type="GO" id="GO:0005886">
    <property type="term" value="C:plasma membrane"/>
    <property type="evidence" value="ECO:0007669"/>
    <property type="project" value="UniProtKB-SubCell"/>
</dbReference>
<keyword evidence="12" id="KW-0325">Glycoprotein</keyword>
<keyword evidence="11" id="KW-0472">Membrane</keyword>
<comment type="subcellular location">
    <subcellularLocation>
        <location evidence="13">Cell membrane</location>
        <topology evidence="13">Single-pass type I membrane protein</topology>
    </subcellularLocation>
    <subcellularLocation>
        <location evidence="2">Membrane</location>
        <topology evidence="2">Single-pass type I membrane protein</topology>
    </subcellularLocation>
</comment>
<dbReference type="GO" id="GO:0004601">
    <property type="term" value="F:peroxidase activity"/>
    <property type="evidence" value="ECO:0007669"/>
    <property type="project" value="InterPro"/>
</dbReference>
<evidence type="ECO:0000256" key="9">
    <source>
        <dbReference type="ARBA" id="ARBA00022989"/>
    </source>
</evidence>
<organism evidence="14 15">
    <name type="scientific">Rotaria sordida</name>
    <dbReference type="NCBI Taxonomy" id="392033"/>
    <lineage>
        <taxon>Eukaryota</taxon>
        <taxon>Metazoa</taxon>
        <taxon>Spiralia</taxon>
        <taxon>Gnathifera</taxon>
        <taxon>Rotifera</taxon>
        <taxon>Eurotatoria</taxon>
        <taxon>Bdelloidea</taxon>
        <taxon>Philodinida</taxon>
        <taxon>Philodinidae</taxon>
        <taxon>Rotaria</taxon>
    </lineage>
</organism>
<evidence type="ECO:0000256" key="5">
    <source>
        <dbReference type="ARBA" id="ARBA00022692"/>
    </source>
</evidence>
<evidence type="ECO:0000256" key="11">
    <source>
        <dbReference type="ARBA" id="ARBA00023136"/>
    </source>
</evidence>
<keyword evidence="9" id="KW-1133">Transmembrane helix</keyword>
<keyword evidence="8 13" id="KW-0378">Hydrolase</keyword>